<dbReference type="GO" id="GO:0071944">
    <property type="term" value="C:cell periphery"/>
    <property type="evidence" value="ECO:0007669"/>
    <property type="project" value="UniProtKB-ARBA"/>
</dbReference>
<feature type="transmembrane region" description="Helical" evidence="7">
    <location>
        <begin position="376"/>
        <end position="396"/>
    </location>
</feature>
<dbReference type="InterPro" id="IPR007110">
    <property type="entry name" value="Ig-like_dom"/>
</dbReference>
<keyword evidence="1" id="KW-0433">Leucine-rich repeat</keyword>
<dbReference type="InterPro" id="IPR001611">
    <property type="entry name" value="Leu-rich_rpt"/>
</dbReference>
<evidence type="ECO:0000256" key="3">
    <source>
        <dbReference type="ARBA" id="ARBA00022737"/>
    </source>
</evidence>
<dbReference type="SMART" id="SM00082">
    <property type="entry name" value="LRRCT"/>
    <property type="match status" value="1"/>
</dbReference>
<evidence type="ECO:0000256" key="5">
    <source>
        <dbReference type="ARBA" id="ARBA00023180"/>
    </source>
</evidence>
<dbReference type="InterPro" id="IPR036179">
    <property type="entry name" value="Ig-like_dom_sf"/>
</dbReference>
<keyword evidence="7" id="KW-1133">Transmembrane helix</keyword>
<feature type="signal peptide" evidence="8">
    <location>
        <begin position="1"/>
        <end position="16"/>
    </location>
</feature>
<evidence type="ECO:0000256" key="7">
    <source>
        <dbReference type="SAM" id="Phobius"/>
    </source>
</evidence>
<dbReference type="SUPFAM" id="SSF52058">
    <property type="entry name" value="L domain-like"/>
    <property type="match status" value="1"/>
</dbReference>
<dbReference type="PROSITE" id="PS50835">
    <property type="entry name" value="IG_LIKE"/>
    <property type="match status" value="1"/>
</dbReference>
<keyword evidence="5" id="KW-0325">Glycoprotein</keyword>
<evidence type="ECO:0000256" key="4">
    <source>
        <dbReference type="ARBA" id="ARBA00023157"/>
    </source>
</evidence>
<dbReference type="InterPro" id="IPR003598">
    <property type="entry name" value="Ig_sub2"/>
</dbReference>
<evidence type="ECO:0000256" key="1">
    <source>
        <dbReference type="ARBA" id="ARBA00022614"/>
    </source>
</evidence>
<dbReference type="InterPro" id="IPR003591">
    <property type="entry name" value="Leu-rich_rpt_typical-subtyp"/>
</dbReference>
<dbReference type="InterPro" id="IPR013098">
    <property type="entry name" value="Ig_I-set"/>
</dbReference>
<dbReference type="SMART" id="SM00409">
    <property type="entry name" value="IG"/>
    <property type="match status" value="1"/>
</dbReference>
<organism evidence="10 11">
    <name type="scientific">Diploptera punctata</name>
    <name type="common">Pacific beetle cockroach</name>
    <dbReference type="NCBI Taxonomy" id="6984"/>
    <lineage>
        <taxon>Eukaryota</taxon>
        <taxon>Metazoa</taxon>
        <taxon>Ecdysozoa</taxon>
        <taxon>Arthropoda</taxon>
        <taxon>Hexapoda</taxon>
        <taxon>Insecta</taxon>
        <taxon>Pterygota</taxon>
        <taxon>Neoptera</taxon>
        <taxon>Polyneoptera</taxon>
        <taxon>Dictyoptera</taxon>
        <taxon>Blattodea</taxon>
        <taxon>Blaberoidea</taxon>
        <taxon>Blaberidae</taxon>
        <taxon>Diplopterinae</taxon>
        <taxon>Diploptera</taxon>
    </lineage>
</organism>
<dbReference type="SMART" id="SM00408">
    <property type="entry name" value="IGc2"/>
    <property type="match status" value="1"/>
</dbReference>
<feature type="chain" id="PRO_5042170004" description="Ig-like domain-containing protein" evidence="8">
    <location>
        <begin position="17"/>
        <end position="826"/>
    </location>
</feature>
<feature type="region of interest" description="Disordered" evidence="6">
    <location>
        <begin position="773"/>
        <end position="826"/>
    </location>
</feature>
<keyword evidence="4" id="KW-1015">Disulfide bond</keyword>
<feature type="region of interest" description="Disordered" evidence="6">
    <location>
        <begin position="587"/>
        <end position="613"/>
    </location>
</feature>
<dbReference type="InterPro" id="IPR032675">
    <property type="entry name" value="LRR_dom_sf"/>
</dbReference>
<comment type="caution">
    <text evidence="10">The sequence shown here is derived from an EMBL/GenBank/DDBJ whole genome shotgun (WGS) entry which is preliminary data.</text>
</comment>
<keyword evidence="2 8" id="KW-0732">Signal</keyword>
<evidence type="ECO:0000256" key="2">
    <source>
        <dbReference type="ARBA" id="ARBA00022729"/>
    </source>
</evidence>
<dbReference type="SMART" id="SM00369">
    <property type="entry name" value="LRR_TYP"/>
    <property type="match status" value="6"/>
</dbReference>
<dbReference type="SUPFAM" id="SSF48726">
    <property type="entry name" value="Immunoglobulin"/>
    <property type="match status" value="1"/>
</dbReference>
<dbReference type="EMBL" id="JASPKZ010003045">
    <property type="protein sequence ID" value="KAJ9594439.1"/>
    <property type="molecule type" value="Genomic_DNA"/>
</dbReference>
<reference evidence="10" key="2">
    <citation type="submission" date="2023-05" db="EMBL/GenBank/DDBJ databases">
        <authorList>
            <person name="Fouks B."/>
        </authorList>
    </citation>
    <scope>NUCLEOTIDE SEQUENCE</scope>
    <source>
        <strain evidence="10">Stay&amp;Tobe</strain>
        <tissue evidence="10">Testes</tissue>
    </source>
</reference>
<proteinExistence type="predicted"/>
<feature type="domain" description="Ig-like" evidence="9">
    <location>
        <begin position="258"/>
        <end position="351"/>
    </location>
</feature>
<protein>
    <recommendedName>
        <fullName evidence="9">Ig-like domain-containing protein</fullName>
    </recommendedName>
</protein>
<evidence type="ECO:0000313" key="10">
    <source>
        <dbReference type="EMBL" id="KAJ9594439.1"/>
    </source>
</evidence>
<dbReference type="InterPro" id="IPR013783">
    <property type="entry name" value="Ig-like_fold"/>
</dbReference>
<feature type="region of interest" description="Disordered" evidence="6">
    <location>
        <begin position="627"/>
        <end position="659"/>
    </location>
</feature>
<dbReference type="Pfam" id="PF07679">
    <property type="entry name" value="I-set"/>
    <property type="match status" value="1"/>
</dbReference>
<sequence length="826" mass="92178">MVRWRYLLVLLVLARADMDWSNCLQNCRCKWISGRKGAECTNFIALPDGLSSEIQILDLTGSRLPELPRDAFRLVNLINLHKLFLRDCGIECLHKEALCGLSILIELDLSLNLIHSLHPSTFRENVRLRILSLSRNPIQKLTDGLFANLTFLQTVEVSDCQLLHVGRKTFINVPQLKTLILDGNNLTTMQVGSLESLEMLNGLVLHNNPWKCDCHLQAFRDWTIERNLYAQPTSCSEPPVLHGKLWSDLSSGDFACRPQIIKTHIQVDSSNVTFSCQVKGSPPPQVHWEFNSRIIHNYSRTPYVDQRYLIAESQLPSRWVNLTVSNVRPENHGDYICVARNRAGIDERNVTLIMNYELRDSAEARGSSTIKDSRHLIGGLVSGVIFVIAVTTYCYLRRRRNLARNKVAHDGTLFSGAQDKYLFRKMNPVSTAGGEIKTNNELMFLAGGSEEHIETNFPVQARTYPPDLLKFPSQLNSTSSSAVCDCQPPVYHSNPAFQSSRPFSWVGPLSQGYVTIPRRIPSSCPFSCINPTSQGYITIPRRKRVASCTSSTTDHDPPSPVYHSNPGFQSSQPFSCIDPTSQGYVTIPRRKRVPSCTSSTTDHDPPSPVYHSNPGFQSSHPFSCIDPPSQGYVTIPRRKRVPSCTSSTTDHDPPSPVYHSNPGFQSSRPFSCIDPPSQDYITISRCDRVPSWNGTPTTIDPLFQFELMNDNLGLRTTAEGNSISPGNTVEPTNQIAYSTCSRQLPSAAAVPGDSVPNIIITPCATQKQRLSWTERSESSLKNRTSNKRNTIVGVPWSSGQSEQETTKVTPKPRKTISRPVSDVTNV</sequence>
<dbReference type="Gene3D" id="3.80.10.10">
    <property type="entry name" value="Ribonuclease Inhibitor"/>
    <property type="match status" value="2"/>
</dbReference>
<reference evidence="10" key="1">
    <citation type="journal article" date="2023" name="IScience">
        <title>Live-bearing cockroach genome reveals convergent evolutionary mechanisms linked to viviparity in insects and beyond.</title>
        <authorList>
            <person name="Fouks B."/>
            <person name="Harrison M.C."/>
            <person name="Mikhailova A.A."/>
            <person name="Marchal E."/>
            <person name="English S."/>
            <person name="Carruthers M."/>
            <person name="Jennings E.C."/>
            <person name="Chiamaka E.L."/>
            <person name="Frigard R.A."/>
            <person name="Pippel M."/>
            <person name="Attardo G.M."/>
            <person name="Benoit J.B."/>
            <person name="Bornberg-Bauer E."/>
            <person name="Tobe S.S."/>
        </authorList>
    </citation>
    <scope>NUCLEOTIDE SEQUENCE</scope>
    <source>
        <strain evidence="10">Stay&amp;Tobe</strain>
    </source>
</reference>
<evidence type="ECO:0000313" key="11">
    <source>
        <dbReference type="Proteomes" id="UP001233999"/>
    </source>
</evidence>
<dbReference type="CDD" id="cd00096">
    <property type="entry name" value="Ig"/>
    <property type="match status" value="1"/>
</dbReference>
<keyword evidence="3" id="KW-0677">Repeat</keyword>
<dbReference type="AlphaFoldDB" id="A0AAD8A8J4"/>
<dbReference type="PANTHER" id="PTHR45842:SF12">
    <property type="entry name" value="KEKKON 5, ISOFORM A"/>
    <property type="match status" value="1"/>
</dbReference>
<keyword evidence="11" id="KW-1185">Reference proteome</keyword>
<dbReference type="InterPro" id="IPR050467">
    <property type="entry name" value="LRFN"/>
</dbReference>
<dbReference type="Proteomes" id="UP001233999">
    <property type="component" value="Unassembled WGS sequence"/>
</dbReference>
<keyword evidence="7" id="KW-0812">Transmembrane</keyword>
<evidence type="ECO:0000256" key="6">
    <source>
        <dbReference type="SAM" id="MobiDB-lite"/>
    </source>
</evidence>
<name>A0AAD8A8J4_DIPPU</name>
<gene>
    <name evidence="10" type="ORF">L9F63_014124</name>
</gene>
<keyword evidence="7" id="KW-0472">Membrane</keyword>
<evidence type="ECO:0000256" key="8">
    <source>
        <dbReference type="SAM" id="SignalP"/>
    </source>
</evidence>
<dbReference type="InterPro" id="IPR000483">
    <property type="entry name" value="Cys-rich_flank_reg_C"/>
</dbReference>
<accession>A0AAD8A8J4</accession>
<dbReference type="Pfam" id="PF13855">
    <property type="entry name" value="LRR_8"/>
    <property type="match status" value="2"/>
</dbReference>
<evidence type="ECO:0000259" key="9">
    <source>
        <dbReference type="PROSITE" id="PS50835"/>
    </source>
</evidence>
<feature type="compositionally biased region" description="Polar residues" evidence="6">
    <location>
        <begin position="797"/>
        <end position="808"/>
    </location>
</feature>
<dbReference type="Gene3D" id="2.60.40.10">
    <property type="entry name" value="Immunoglobulins"/>
    <property type="match status" value="1"/>
</dbReference>
<dbReference type="InterPro" id="IPR003599">
    <property type="entry name" value="Ig_sub"/>
</dbReference>
<dbReference type="PANTHER" id="PTHR45842">
    <property type="entry name" value="SYNAPTIC ADHESION-LIKE MOLECULE SALM"/>
    <property type="match status" value="1"/>
</dbReference>